<dbReference type="Proteomes" id="UP000075683">
    <property type="component" value="Unassembled WGS sequence"/>
</dbReference>
<organism evidence="1 2">
    <name type="scientific">Caldibacillus debilis</name>
    <dbReference type="NCBI Taxonomy" id="301148"/>
    <lineage>
        <taxon>Bacteria</taxon>
        <taxon>Bacillati</taxon>
        <taxon>Bacillota</taxon>
        <taxon>Bacilli</taxon>
        <taxon>Bacillales</taxon>
        <taxon>Bacillaceae</taxon>
        <taxon>Caldibacillus</taxon>
    </lineage>
</organism>
<dbReference type="EMBL" id="LQYT01000061">
    <property type="protein sequence ID" value="KYD16691.1"/>
    <property type="molecule type" value="Genomic_DNA"/>
</dbReference>
<reference evidence="1 2" key="1">
    <citation type="submission" date="2016-01" db="EMBL/GenBank/DDBJ databases">
        <title>Draft Genome Sequences of Seven Thermophilic Sporeformers Isolated from Foods.</title>
        <authorList>
            <person name="Berendsen E.M."/>
            <person name="Wells-Bennik M.H."/>
            <person name="Krawcyk A.O."/>
            <person name="De Jong A."/>
            <person name="Holsappel S."/>
            <person name="Eijlander R.T."/>
            <person name="Kuipers O.P."/>
        </authorList>
    </citation>
    <scope>NUCLEOTIDE SEQUENCE [LARGE SCALE GENOMIC DNA]</scope>
    <source>
        <strain evidence="1 2">B4135</strain>
    </source>
</reference>
<sequence>MREKGRKTVEDSGIPCPLLLPEREKGLIGDPLYGKMRVAK</sequence>
<proteinExistence type="predicted"/>
<accession>A0A150LWW0</accession>
<gene>
    <name evidence="1" type="ORF">B4135_2603</name>
</gene>
<evidence type="ECO:0000313" key="2">
    <source>
        <dbReference type="Proteomes" id="UP000075683"/>
    </source>
</evidence>
<dbReference type="STRING" id="301148.B4135_2603"/>
<evidence type="ECO:0000313" key="1">
    <source>
        <dbReference type="EMBL" id="KYD16691.1"/>
    </source>
</evidence>
<name>A0A150LWW0_9BACI</name>
<comment type="caution">
    <text evidence="1">The sequence shown here is derived from an EMBL/GenBank/DDBJ whole genome shotgun (WGS) entry which is preliminary data.</text>
</comment>
<protein>
    <submittedName>
        <fullName evidence="1">Uncharacterized protein</fullName>
    </submittedName>
</protein>
<dbReference type="AlphaFoldDB" id="A0A150LWW0"/>